<keyword evidence="2" id="KW-1185">Reference proteome</keyword>
<protein>
    <submittedName>
        <fullName evidence="1">MarR family transcriptional regulator</fullName>
    </submittedName>
</protein>
<dbReference type="InterPro" id="IPR036388">
    <property type="entry name" value="WH-like_DNA-bd_sf"/>
</dbReference>
<dbReference type="InterPro" id="IPR036390">
    <property type="entry name" value="WH_DNA-bd_sf"/>
</dbReference>
<organism evidence="1 2">
    <name type="scientific">Pseudoduganella rivuli</name>
    <dbReference type="NCBI Taxonomy" id="2666085"/>
    <lineage>
        <taxon>Bacteria</taxon>
        <taxon>Pseudomonadati</taxon>
        <taxon>Pseudomonadota</taxon>
        <taxon>Betaproteobacteria</taxon>
        <taxon>Burkholderiales</taxon>
        <taxon>Oxalobacteraceae</taxon>
        <taxon>Telluria group</taxon>
        <taxon>Pseudoduganella</taxon>
    </lineage>
</organism>
<dbReference type="Proteomes" id="UP000446768">
    <property type="component" value="Unassembled WGS sequence"/>
</dbReference>
<dbReference type="Gene3D" id="1.10.10.10">
    <property type="entry name" value="Winged helix-like DNA-binding domain superfamily/Winged helix DNA-binding domain"/>
    <property type="match status" value="1"/>
</dbReference>
<sequence length="208" mass="22743">MNTFDHVLYLLKTRGPQSAQTLADLLGLTSMGARRQLEAAQEKGLAAFDDVADKVGRPSRRWHLTAAGHARFPDRHADLTLQMITQVRALFGEAGLDKLIAAREQDSEALYRAALAKAPPALESQAAALAAVRETEGYMAEVAVQDDGSLLLMENHCPICAAATACQGFCRSELQVFQRVLGDNCTVERAEHLLSGARRCVYRIRPVR</sequence>
<evidence type="ECO:0000313" key="1">
    <source>
        <dbReference type="EMBL" id="MRV74269.1"/>
    </source>
</evidence>
<name>A0A7X2IQS3_9BURK</name>
<dbReference type="EMBL" id="WKJJ01000014">
    <property type="protein sequence ID" value="MRV74269.1"/>
    <property type="molecule type" value="Genomic_DNA"/>
</dbReference>
<comment type="caution">
    <text evidence="1">The sequence shown here is derived from an EMBL/GenBank/DDBJ whole genome shotgun (WGS) entry which is preliminary data.</text>
</comment>
<dbReference type="RefSeq" id="WP_154377691.1">
    <property type="nucleotide sequence ID" value="NZ_WKJJ01000014.1"/>
</dbReference>
<reference evidence="1 2" key="1">
    <citation type="submission" date="2019-11" db="EMBL/GenBank/DDBJ databases">
        <title>Novel species isolated from a subtropical stream in China.</title>
        <authorList>
            <person name="Lu H."/>
        </authorList>
    </citation>
    <scope>NUCLEOTIDE SEQUENCE [LARGE SCALE GENOMIC DNA]</scope>
    <source>
        <strain evidence="1 2">FT92W</strain>
    </source>
</reference>
<proteinExistence type="predicted"/>
<accession>A0A7X2IQS3</accession>
<dbReference type="SUPFAM" id="SSF46785">
    <property type="entry name" value="Winged helix' DNA-binding domain"/>
    <property type="match status" value="1"/>
</dbReference>
<gene>
    <name evidence="1" type="ORF">GJ700_21410</name>
</gene>
<evidence type="ECO:0000313" key="2">
    <source>
        <dbReference type="Proteomes" id="UP000446768"/>
    </source>
</evidence>
<dbReference type="AlphaFoldDB" id="A0A7X2IQS3"/>